<organism evidence="2 3">
    <name type="scientific">Stylosanthes scabra</name>
    <dbReference type="NCBI Taxonomy" id="79078"/>
    <lineage>
        <taxon>Eukaryota</taxon>
        <taxon>Viridiplantae</taxon>
        <taxon>Streptophyta</taxon>
        <taxon>Embryophyta</taxon>
        <taxon>Tracheophyta</taxon>
        <taxon>Spermatophyta</taxon>
        <taxon>Magnoliopsida</taxon>
        <taxon>eudicotyledons</taxon>
        <taxon>Gunneridae</taxon>
        <taxon>Pentapetalae</taxon>
        <taxon>rosids</taxon>
        <taxon>fabids</taxon>
        <taxon>Fabales</taxon>
        <taxon>Fabaceae</taxon>
        <taxon>Papilionoideae</taxon>
        <taxon>50 kb inversion clade</taxon>
        <taxon>dalbergioids sensu lato</taxon>
        <taxon>Dalbergieae</taxon>
        <taxon>Pterocarpus clade</taxon>
        <taxon>Stylosanthes</taxon>
    </lineage>
</organism>
<evidence type="ECO:0000256" key="1">
    <source>
        <dbReference type="SAM" id="MobiDB-lite"/>
    </source>
</evidence>
<feature type="compositionally biased region" description="Polar residues" evidence="1">
    <location>
        <begin position="84"/>
        <end position="94"/>
    </location>
</feature>
<comment type="caution">
    <text evidence="2">The sequence shown here is derived from an EMBL/GenBank/DDBJ whole genome shotgun (WGS) entry which is preliminary data.</text>
</comment>
<dbReference type="Proteomes" id="UP001341840">
    <property type="component" value="Unassembled WGS sequence"/>
</dbReference>
<dbReference type="EMBL" id="JASCZI010030267">
    <property type="protein sequence ID" value="MED6120253.1"/>
    <property type="molecule type" value="Genomic_DNA"/>
</dbReference>
<proteinExistence type="predicted"/>
<keyword evidence="3" id="KW-1185">Reference proteome</keyword>
<feature type="compositionally biased region" description="Basic and acidic residues" evidence="1">
    <location>
        <begin position="54"/>
        <end position="77"/>
    </location>
</feature>
<gene>
    <name evidence="2" type="ORF">PIB30_019236</name>
</gene>
<sequence length="124" mass="13440">MAKKDALKKKNPIMSVPPSTRKSDSESESYQPSSDSEATESNLAADPEPEPEPEAEHDAHDEPPPQGERRSKWKNDRPVVGSNEPVNITQQSVVGPSLGRDDSDNIIVEGPVAVSSQPSPKEKE</sequence>
<reference evidence="2 3" key="1">
    <citation type="journal article" date="2023" name="Plants (Basel)">
        <title>Bridging the Gap: Combining Genomics and Transcriptomics Approaches to Understand Stylosanthes scabra, an Orphan Legume from the Brazilian Caatinga.</title>
        <authorList>
            <person name="Ferreira-Neto J.R.C."/>
            <person name="da Silva M.D."/>
            <person name="Binneck E."/>
            <person name="de Melo N.F."/>
            <person name="da Silva R.H."/>
            <person name="de Melo A.L.T.M."/>
            <person name="Pandolfi V."/>
            <person name="Bustamante F.O."/>
            <person name="Brasileiro-Vidal A.C."/>
            <person name="Benko-Iseppon A.M."/>
        </authorList>
    </citation>
    <scope>NUCLEOTIDE SEQUENCE [LARGE SCALE GENOMIC DNA]</scope>
    <source>
        <tissue evidence="2">Leaves</tissue>
    </source>
</reference>
<name>A0ABU6R8E6_9FABA</name>
<feature type="region of interest" description="Disordered" evidence="1">
    <location>
        <begin position="1"/>
        <end position="104"/>
    </location>
</feature>
<accession>A0ABU6R8E6</accession>
<evidence type="ECO:0000313" key="3">
    <source>
        <dbReference type="Proteomes" id="UP001341840"/>
    </source>
</evidence>
<feature type="compositionally biased region" description="Basic residues" evidence="1">
    <location>
        <begin position="1"/>
        <end position="11"/>
    </location>
</feature>
<evidence type="ECO:0000313" key="2">
    <source>
        <dbReference type="EMBL" id="MED6120253.1"/>
    </source>
</evidence>
<protein>
    <submittedName>
        <fullName evidence="2">Uncharacterized protein</fullName>
    </submittedName>
</protein>